<dbReference type="EMBL" id="QRNE01000158">
    <property type="protein sequence ID" value="RHK20159.1"/>
    <property type="molecule type" value="Genomic_DNA"/>
</dbReference>
<dbReference type="EMBL" id="JAIWYE010000028">
    <property type="protein sequence ID" value="MCA4705200.1"/>
    <property type="molecule type" value="Genomic_DNA"/>
</dbReference>
<dbReference type="NCBIfam" id="TIGR02937">
    <property type="entry name" value="sigma70-ECF"/>
    <property type="match status" value="1"/>
</dbReference>
<dbReference type="Proteomes" id="UP000285503">
    <property type="component" value="Unassembled WGS sequence"/>
</dbReference>
<evidence type="ECO:0000313" key="15">
    <source>
        <dbReference type="EMBL" id="OUQ73689.1"/>
    </source>
</evidence>
<dbReference type="SUPFAM" id="SSF88659">
    <property type="entry name" value="Sigma3 and sigma4 domains of RNA polymerase sigma factors"/>
    <property type="match status" value="1"/>
</dbReference>
<dbReference type="Proteomes" id="UP000471447">
    <property type="component" value="Unassembled WGS sequence"/>
</dbReference>
<feature type="domain" description="RNA polymerase sigma factor 70 region 4 type 2" evidence="6">
    <location>
        <begin position="121"/>
        <end position="169"/>
    </location>
</feature>
<evidence type="ECO:0000313" key="11">
    <source>
        <dbReference type="EMBL" id="KAB6341459.1"/>
    </source>
</evidence>
<dbReference type="InterPro" id="IPR014284">
    <property type="entry name" value="RNA_pol_sigma-70_dom"/>
</dbReference>
<evidence type="ECO:0000313" key="26">
    <source>
        <dbReference type="Proteomes" id="UP000435059"/>
    </source>
</evidence>
<dbReference type="RefSeq" id="WP_008642439.1">
    <property type="nucleotide sequence ID" value="NZ_CAKOCS010000007.1"/>
</dbReference>
<gene>
    <name evidence="15" type="ORF">B5E52_02325</name>
    <name evidence="18" type="ORF">DW027_01250</name>
    <name evidence="17" type="ORF">DW075_20640</name>
    <name evidence="16" type="ORF">DXD03_13585</name>
    <name evidence="7" type="ORF">F6S82_08440</name>
    <name evidence="10" type="ORF">GA424_03120</name>
    <name evidence="8" type="ORF">GA560_16090</name>
    <name evidence="9" type="ORF">GA574_00550</name>
    <name evidence="12" type="ORF">GAZ26_16510</name>
    <name evidence="11" type="ORF">GAZ43_02630</name>
    <name evidence="14" type="ORF">LD004_16475</name>
    <name evidence="13" type="ORF">LDZ35_13830</name>
    <name evidence="19" type="ORF">SAMN05216250_12618</name>
</gene>
<dbReference type="EMBL" id="WDER01000048">
    <property type="protein sequence ID" value="KAB6080753.1"/>
    <property type="molecule type" value="Genomic_DNA"/>
</dbReference>
<dbReference type="EMBL" id="WDCG01000019">
    <property type="protein sequence ID" value="KAB6421485.1"/>
    <property type="molecule type" value="Genomic_DNA"/>
</dbReference>
<dbReference type="Gene3D" id="1.10.1740.10">
    <property type="match status" value="1"/>
</dbReference>
<organism evidence="19 20">
    <name type="scientific">Bacteroides xylanisolvens</name>
    <dbReference type="NCBI Taxonomy" id="371601"/>
    <lineage>
        <taxon>Bacteria</taxon>
        <taxon>Pseudomonadati</taxon>
        <taxon>Bacteroidota</taxon>
        <taxon>Bacteroidia</taxon>
        <taxon>Bacteroidales</taxon>
        <taxon>Bacteroidaceae</taxon>
        <taxon>Bacteroides</taxon>
    </lineage>
</organism>
<dbReference type="InterPro" id="IPR036388">
    <property type="entry name" value="WH-like_DNA-bd_sf"/>
</dbReference>
<dbReference type="Proteomes" id="UP000474077">
    <property type="component" value="Unassembled WGS sequence"/>
</dbReference>
<evidence type="ECO:0000313" key="9">
    <source>
        <dbReference type="EMBL" id="KAB6091772.1"/>
    </source>
</evidence>
<evidence type="ECO:0000313" key="10">
    <source>
        <dbReference type="EMBL" id="KAB6142599.1"/>
    </source>
</evidence>
<comment type="similarity">
    <text evidence="1">Belongs to the sigma-70 factor family. ECF subfamily.</text>
</comment>
<dbReference type="NCBIfam" id="TIGR02985">
    <property type="entry name" value="Sig70_bacteroi1"/>
    <property type="match status" value="1"/>
</dbReference>
<dbReference type="EMBL" id="WDES01000001">
    <property type="protein sequence ID" value="KAB6091772.1"/>
    <property type="molecule type" value="Genomic_DNA"/>
</dbReference>
<dbReference type="EMBL" id="QROO01000001">
    <property type="protein sequence ID" value="RHL41920.1"/>
    <property type="molecule type" value="Genomic_DNA"/>
</dbReference>
<dbReference type="Pfam" id="PF04542">
    <property type="entry name" value="Sigma70_r2"/>
    <property type="match status" value="1"/>
</dbReference>
<dbReference type="Proteomes" id="UP000438288">
    <property type="component" value="Unassembled WGS sequence"/>
</dbReference>
<dbReference type="Gene3D" id="1.10.10.10">
    <property type="entry name" value="Winged helix-like DNA-binding domain superfamily/Winged helix DNA-binding domain"/>
    <property type="match status" value="1"/>
</dbReference>
<sequence>MKLENNEICRIVDGDEIAFNRFMEHYSSRLYHYTFALLGQKESAEEIVSDVFFEVWKNRKSLAEIGNMNAWIQTITYRKAISFLRKETGKYELSFDDIEDFIFEPVQSPAEEMISKEEMAKINDAIQQLPPKCKHVFFLAKIDGLPYKDIADMLNISVKTINNHIAFALDEIAKRLNMKSRKS</sequence>
<evidence type="ECO:0000256" key="4">
    <source>
        <dbReference type="ARBA" id="ARBA00023163"/>
    </source>
</evidence>
<feature type="domain" description="RNA polymerase sigma-70 region 2" evidence="5">
    <location>
        <begin position="23"/>
        <end position="87"/>
    </location>
</feature>
<reference evidence="7" key="6">
    <citation type="journal article" date="2019" name="bioRxiv">
        <title>Acquired interbacterial defense systems protect against interspecies antagonism in the human gut microbiome.</title>
        <authorList>
            <person name="Ross B.D."/>
            <person name="Verster A.J."/>
            <person name="Radey M.C."/>
            <person name="Schmidtke D.T."/>
            <person name="Pope C.E."/>
            <person name="Hoffman L.R."/>
            <person name="Hajjar A.M."/>
            <person name="Peterson S.B."/>
            <person name="Borenstein E."/>
            <person name="Mougous J.D."/>
        </authorList>
    </citation>
    <scope>NUCLEOTIDE SEQUENCE</scope>
    <source>
        <strain evidence="7">H204</strain>
    </source>
</reference>
<evidence type="ECO:0000313" key="20">
    <source>
        <dbReference type="Proteomes" id="UP000183766"/>
    </source>
</evidence>
<dbReference type="PANTHER" id="PTHR43133">
    <property type="entry name" value="RNA POLYMERASE ECF-TYPE SIGMA FACTO"/>
    <property type="match status" value="1"/>
</dbReference>
<name>A0A1I4XCV7_9BACE</name>
<dbReference type="CDD" id="cd06171">
    <property type="entry name" value="Sigma70_r4"/>
    <property type="match status" value="1"/>
</dbReference>
<evidence type="ECO:0000313" key="30">
    <source>
        <dbReference type="Proteomes" id="UP000487596"/>
    </source>
</evidence>
<evidence type="ECO:0000313" key="17">
    <source>
        <dbReference type="EMBL" id="RHK20159.1"/>
    </source>
</evidence>
<reference evidence="15" key="3">
    <citation type="journal article" date="2018" name="BMC Genomics">
        <title>Whole genome sequencing and function prediction of 133 gut anaerobes isolated from chicken caecum in pure cultures.</title>
        <authorList>
            <person name="Medvecky M."/>
            <person name="Cejkova D."/>
            <person name="Polansky O."/>
            <person name="Karasova D."/>
            <person name="Kubasova T."/>
            <person name="Cizek A."/>
            <person name="Rychlik I."/>
        </authorList>
    </citation>
    <scope>NUCLEOTIDE SEQUENCE</scope>
    <source>
        <strain evidence="15">An109</strain>
    </source>
</reference>
<reference evidence="7" key="8">
    <citation type="submission" date="2019-09" db="EMBL/GenBank/DDBJ databases">
        <authorList>
            <person name="Ross B.D."/>
            <person name="Verster A.J."/>
            <person name="Radey M.C."/>
            <person name="Schmidtke D.T."/>
            <person name="Pope C.E."/>
            <person name="Hoffman L.R."/>
            <person name="Hajjar A.M."/>
            <person name="Peterson S.B."/>
            <person name="Borenstein E."/>
            <person name="Mougous J.D."/>
        </authorList>
    </citation>
    <scope>NUCLEOTIDE SEQUENCE</scope>
    <source>
        <strain evidence="7">H204</strain>
    </source>
</reference>
<reference evidence="26 27" key="7">
    <citation type="journal article" date="2019" name="Nat. Med.">
        <title>A library of human gut bacterial isolates paired with longitudinal multiomics data enables mechanistic microbiome research.</title>
        <authorList>
            <person name="Poyet M."/>
            <person name="Groussin M."/>
            <person name="Gibbons S.M."/>
            <person name="Avila-Pacheco J."/>
            <person name="Jiang X."/>
            <person name="Kearney S.M."/>
            <person name="Perrotta A.R."/>
            <person name="Berdy B."/>
            <person name="Zhao S."/>
            <person name="Lieberman T.D."/>
            <person name="Swanson P.K."/>
            <person name="Smith M."/>
            <person name="Roesemann S."/>
            <person name="Alexander J.E."/>
            <person name="Rich S.A."/>
            <person name="Livny J."/>
            <person name="Vlamakis H."/>
            <person name="Clish C."/>
            <person name="Bullock K."/>
            <person name="Deik A."/>
            <person name="Scott J."/>
            <person name="Pierce K.A."/>
            <person name="Xavier R.J."/>
            <person name="Alm E.J."/>
        </authorList>
    </citation>
    <scope>NUCLEOTIDE SEQUENCE [LARGE SCALE GENOMIC DNA]</scope>
    <source>
        <strain evidence="11 27">BIOML-A16</strain>
        <strain evidence="10 30">BIOML-A62</strain>
        <strain evidence="12 28">BIOML-A7</strain>
        <strain evidence="8 29">BIOML-A73</strain>
        <strain evidence="9 26">BIOML-A74</strain>
    </source>
</reference>
<dbReference type="Proteomes" id="UP000435059">
    <property type="component" value="Unassembled WGS sequence"/>
</dbReference>
<evidence type="ECO:0000313" key="24">
    <source>
        <dbReference type="Proteomes" id="UP000285503"/>
    </source>
</evidence>
<evidence type="ECO:0000313" key="29">
    <source>
        <dbReference type="Proteomes" id="UP000474077"/>
    </source>
</evidence>
<evidence type="ECO:0000313" key="22">
    <source>
        <dbReference type="Proteomes" id="UP000261210"/>
    </source>
</evidence>
<dbReference type="EMBL" id="WDEH01000003">
    <property type="protein sequence ID" value="KAB6142599.1"/>
    <property type="molecule type" value="Genomic_DNA"/>
</dbReference>
<evidence type="ECO:0000313" key="25">
    <source>
        <dbReference type="Proteomes" id="UP000327007"/>
    </source>
</evidence>
<evidence type="ECO:0000313" key="8">
    <source>
        <dbReference type="EMBL" id="KAB6080753.1"/>
    </source>
</evidence>
<dbReference type="PANTHER" id="PTHR43133:SF46">
    <property type="entry name" value="RNA POLYMERASE SIGMA-70 FACTOR ECF SUBFAMILY"/>
    <property type="match status" value="1"/>
</dbReference>
<dbReference type="GO" id="GO:0006352">
    <property type="term" value="P:DNA-templated transcription initiation"/>
    <property type="evidence" value="ECO:0007669"/>
    <property type="project" value="InterPro"/>
</dbReference>
<evidence type="ECO:0000313" key="28">
    <source>
        <dbReference type="Proteomes" id="UP000471447"/>
    </source>
</evidence>
<evidence type="ECO:0000259" key="6">
    <source>
        <dbReference type="Pfam" id="PF08281"/>
    </source>
</evidence>
<evidence type="ECO:0000313" key="16">
    <source>
        <dbReference type="EMBL" id="RGK61097.1"/>
    </source>
</evidence>
<evidence type="ECO:0000313" key="13">
    <source>
        <dbReference type="EMBL" id="MCA4524280.1"/>
    </source>
</evidence>
<dbReference type="EMBL" id="FOUM01000026">
    <property type="protein sequence ID" value="SFN23492.1"/>
    <property type="molecule type" value="Genomic_DNA"/>
</dbReference>
<reference evidence="19 20" key="1">
    <citation type="submission" date="2016-10" db="EMBL/GenBank/DDBJ databases">
        <authorList>
            <person name="de Groot N.N."/>
        </authorList>
    </citation>
    <scope>NUCLEOTIDE SEQUENCE [LARGE SCALE GENOMIC DNA]</scope>
    <source>
        <strain evidence="19 20">NLAE-zl-C202</strain>
    </source>
</reference>
<evidence type="ECO:0000256" key="1">
    <source>
        <dbReference type="ARBA" id="ARBA00010641"/>
    </source>
</evidence>
<reference evidence="25" key="4">
    <citation type="journal article" date="2018" name="J. Anim. Genet.">
        <title>Acquired interbacterial defense systems protect against interspecies antagonism in the human gut microbiome.</title>
        <authorList>
            <person name="Ross B.D."/>
            <person name="Verster A.J."/>
            <person name="Radey M.C."/>
            <person name="Schmidtke D.T."/>
            <person name="Pope C.E."/>
            <person name="Hoffman L.R."/>
            <person name="Hajjar A."/>
            <person name="Peterson S.B."/>
            <person name="Borenstein E."/>
            <person name="Mougous J."/>
        </authorList>
    </citation>
    <scope>NUCLEOTIDE SEQUENCE [LARGE SCALE GENOMIC DNA]</scope>
    <source>
        <strain evidence="25">H204</strain>
    </source>
</reference>
<dbReference type="InterPro" id="IPR013325">
    <property type="entry name" value="RNA_pol_sigma_r2"/>
</dbReference>
<keyword evidence="2" id="KW-0805">Transcription regulation</keyword>
<dbReference type="InterPro" id="IPR007627">
    <property type="entry name" value="RNA_pol_sigma70_r2"/>
</dbReference>
<dbReference type="Proteomes" id="UP001197958">
    <property type="component" value="Unassembled WGS sequence"/>
</dbReference>
<evidence type="ECO:0000313" key="23">
    <source>
        <dbReference type="Proteomes" id="UP000284495"/>
    </source>
</evidence>
<dbReference type="Proteomes" id="UP000261210">
    <property type="component" value="Unassembled WGS sequence"/>
</dbReference>
<evidence type="ECO:0000256" key="2">
    <source>
        <dbReference type="ARBA" id="ARBA00023015"/>
    </source>
</evidence>
<dbReference type="EMBL" id="NFLW01000003">
    <property type="protein sequence ID" value="OUQ73689.1"/>
    <property type="molecule type" value="Genomic_DNA"/>
</dbReference>
<dbReference type="Proteomes" id="UP000487596">
    <property type="component" value="Unassembled WGS sequence"/>
</dbReference>
<dbReference type="Proteomes" id="UP000183766">
    <property type="component" value="Unassembled WGS sequence"/>
</dbReference>
<dbReference type="InterPro" id="IPR013324">
    <property type="entry name" value="RNA_pol_sigma_r3/r4-like"/>
</dbReference>
<evidence type="ECO:0000313" key="7">
    <source>
        <dbReference type="EMBL" id="KAA9047663.1"/>
    </source>
</evidence>
<evidence type="ECO:0000313" key="27">
    <source>
        <dbReference type="Proteomes" id="UP000438288"/>
    </source>
</evidence>
<reference evidence="22 23" key="5">
    <citation type="submission" date="2018-08" db="EMBL/GenBank/DDBJ databases">
        <title>A genome reference for cultivated species of the human gut microbiota.</title>
        <authorList>
            <person name="Zou Y."/>
            <person name="Xue W."/>
            <person name="Luo G."/>
        </authorList>
    </citation>
    <scope>NUCLEOTIDE SEQUENCE [LARGE SCALE GENOMIC DNA]</scope>
    <source>
        <strain evidence="18 23">AF38-2</strain>
        <strain evidence="17 24">AF46-11NS</strain>
        <strain evidence="16 22">TF10-34</strain>
    </source>
</reference>
<evidence type="ECO:0000313" key="14">
    <source>
        <dbReference type="EMBL" id="MCA4705200.1"/>
    </source>
</evidence>
<dbReference type="GO" id="GO:0003677">
    <property type="term" value="F:DNA binding"/>
    <property type="evidence" value="ECO:0007669"/>
    <property type="project" value="InterPro"/>
</dbReference>
<evidence type="ECO:0000259" key="5">
    <source>
        <dbReference type="Pfam" id="PF04542"/>
    </source>
</evidence>
<dbReference type="EMBL" id="WDCP01000003">
    <property type="protein sequence ID" value="KAB6341459.1"/>
    <property type="molecule type" value="Genomic_DNA"/>
</dbReference>
<dbReference type="Proteomes" id="UP000327007">
    <property type="component" value="Unassembled WGS sequence"/>
</dbReference>
<dbReference type="Pfam" id="PF08281">
    <property type="entry name" value="Sigma70_r4_2"/>
    <property type="match status" value="1"/>
</dbReference>
<proteinExistence type="inferred from homology"/>
<reference evidence="13" key="9">
    <citation type="submission" date="2023-08" db="EMBL/GenBank/DDBJ databases">
        <title>Mucin Metabolism Genes Underlie the Key Renovations of Bacteroides xylanisolvens Genomes in Captive Great Apes.</title>
        <authorList>
            <person name="Nishida A.H."/>
        </authorList>
    </citation>
    <scope>NUCLEOTIDE SEQUENCE</scope>
    <source>
        <strain evidence="14">P13.H9</strain>
        <strain evidence="13">P19.10B</strain>
    </source>
</reference>
<evidence type="ECO:0000256" key="3">
    <source>
        <dbReference type="ARBA" id="ARBA00023082"/>
    </source>
</evidence>
<dbReference type="SUPFAM" id="SSF88946">
    <property type="entry name" value="Sigma2 domain of RNA polymerase sigma factors"/>
    <property type="match status" value="1"/>
</dbReference>
<accession>A0A1I4XCV7</accession>
<dbReference type="GO" id="GO:0016987">
    <property type="term" value="F:sigma factor activity"/>
    <property type="evidence" value="ECO:0007669"/>
    <property type="project" value="UniProtKB-KW"/>
</dbReference>
<keyword evidence="3" id="KW-0731">Sigma factor</keyword>
<dbReference type="GeneID" id="69482233"/>
<dbReference type="EMBL" id="QSQU01000019">
    <property type="protein sequence ID" value="RGK61097.1"/>
    <property type="molecule type" value="Genomic_DNA"/>
</dbReference>
<dbReference type="Proteomes" id="UP000196036">
    <property type="component" value="Unassembled WGS sequence"/>
</dbReference>
<dbReference type="Proteomes" id="UP000284495">
    <property type="component" value="Unassembled WGS sequence"/>
</dbReference>
<evidence type="ECO:0000313" key="19">
    <source>
        <dbReference type="EMBL" id="SFN23492.1"/>
    </source>
</evidence>
<evidence type="ECO:0000313" key="12">
    <source>
        <dbReference type="EMBL" id="KAB6421485.1"/>
    </source>
</evidence>
<dbReference type="InterPro" id="IPR014327">
    <property type="entry name" value="RNA_pol_sigma70_bacteroid"/>
</dbReference>
<dbReference type="InterPro" id="IPR013249">
    <property type="entry name" value="RNA_pol_sigma70_r4_t2"/>
</dbReference>
<dbReference type="EMBL" id="JAIWWW010000032">
    <property type="protein sequence ID" value="MCA4524280.1"/>
    <property type="molecule type" value="Genomic_DNA"/>
</dbReference>
<evidence type="ECO:0000313" key="18">
    <source>
        <dbReference type="EMBL" id="RHL41920.1"/>
    </source>
</evidence>
<protein>
    <submittedName>
        <fullName evidence="7 19">RNA polymerase sigma-70 factor</fullName>
    </submittedName>
    <submittedName>
        <fullName evidence="15">RNA polymerase subunit sigma-70</fullName>
    </submittedName>
</protein>
<dbReference type="Proteomes" id="UP001198461">
    <property type="component" value="Unassembled WGS sequence"/>
</dbReference>
<keyword evidence="4" id="KW-0804">Transcription</keyword>
<keyword evidence="26" id="KW-1185">Reference proteome</keyword>
<dbReference type="EMBL" id="VYQC01000004">
    <property type="protein sequence ID" value="KAA9047663.1"/>
    <property type="molecule type" value="Genomic_DNA"/>
</dbReference>
<reference evidence="21" key="2">
    <citation type="submission" date="2017-04" db="EMBL/GenBank/DDBJ databases">
        <title>Function of individual gut microbiota members based on whole genome sequencing of pure cultures obtained from chicken caecum.</title>
        <authorList>
            <person name="Medvecky M."/>
            <person name="Cejkova D."/>
            <person name="Polansky O."/>
            <person name="Karasova D."/>
            <person name="Kubasova T."/>
            <person name="Cizek A."/>
            <person name="Rychlik I."/>
        </authorList>
    </citation>
    <scope>NUCLEOTIDE SEQUENCE [LARGE SCALE GENOMIC DNA]</scope>
    <source>
        <strain evidence="21">An109</strain>
    </source>
</reference>
<dbReference type="InterPro" id="IPR039425">
    <property type="entry name" value="RNA_pol_sigma-70-like"/>
</dbReference>
<evidence type="ECO:0000313" key="21">
    <source>
        <dbReference type="Proteomes" id="UP000196036"/>
    </source>
</evidence>
<dbReference type="AlphaFoldDB" id="A0A1I4XCV7"/>